<keyword evidence="2" id="KW-1185">Reference proteome</keyword>
<accession>A0ACC3C3C4</accession>
<organism evidence="1 2">
    <name type="scientific">Pyropia yezoensis</name>
    <name type="common">Susabi-nori</name>
    <name type="synonym">Porphyra yezoensis</name>
    <dbReference type="NCBI Taxonomy" id="2788"/>
    <lineage>
        <taxon>Eukaryota</taxon>
        <taxon>Rhodophyta</taxon>
        <taxon>Bangiophyceae</taxon>
        <taxon>Bangiales</taxon>
        <taxon>Bangiaceae</taxon>
        <taxon>Pyropia</taxon>
    </lineage>
</organism>
<dbReference type="EMBL" id="CM020619">
    <property type="protein sequence ID" value="KAK1864485.1"/>
    <property type="molecule type" value="Genomic_DNA"/>
</dbReference>
<name>A0ACC3C3C4_PYRYE</name>
<dbReference type="Proteomes" id="UP000798662">
    <property type="component" value="Chromosome 2"/>
</dbReference>
<reference evidence="1" key="1">
    <citation type="submission" date="2019-11" db="EMBL/GenBank/DDBJ databases">
        <title>Nori genome reveals adaptations in red seaweeds to the harsh intertidal environment.</title>
        <authorList>
            <person name="Wang D."/>
            <person name="Mao Y."/>
        </authorList>
    </citation>
    <scope>NUCLEOTIDE SEQUENCE</scope>
    <source>
        <tissue evidence="1">Gametophyte</tissue>
    </source>
</reference>
<evidence type="ECO:0000313" key="1">
    <source>
        <dbReference type="EMBL" id="KAK1864485.1"/>
    </source>
</evidence>
<sequence length="80" mass="9111">MVNTENPMLPPQYPWIRVVDRVGFFNDSDVFAGRVVSVGLAYAYRHKELDVLAAANALRLIDRRQSVESAPTVWIPRVVR</sequence>
<evidence type="ECO:0000313" key="2">
    <source>
        <dbReference type="Proteomes" id="UP000798662"/>
    </source>
</evidence>
<protein>
    <submittedName>
        <fullName evidence="1">Uncharacterized protein</fullName>
    </submittedName>
</protein>
<proteinExistence type="predicted"/>
<comment type="caution">
    <text evidence="1">The sequence shown here is derived from an EMBL/GenBank/DDBJ whole genome shotgun (WGS) entry which is preliminary data.</text>
</comment>
<gene>
    <name evidence="1" type="ORF">I4F81_007031</name>
</gene>